<dbReference type="EMBL" id="JAQQAF010000001">
    <property type="protein sequence ID" value="KAJ8511134.1"/>
    <property type="molecule type" value="Genomic_DNA"/>
</dbReference>
<feature type="compositionally biased region" description="Acidic residues" evidence="1">
    <location>
        <begin position="21"/>
        <end position="30"/>
    </location>
</feature>
<name>A0AAV8RWE8_ENSVE</name>
<comment type="caution">
    <text evidence="2">The sequence shown here is derived from an EMBL/GenBank/DDBJ whole genome shotgun (WGS) entry which is preliminary data.</text>
</comment>
<feature type="region of interest" description="Disordered" evidence="1">
    <location>
        <begin position="1"/>
        <end position="43"/>
    </location>
</feature>
<sequence length="95" mass="10602">MGVSSPRAIGNGKVKYHGVDVAEEGEDDEALAGRRRRRKSPESHGKTYVYTCAFFASLNSVLLGYDVGIEELFQASREGQRQEVELQDAEHLMQE</sequence>
<accession>A0AAV8RWE8</accession>
<keyword evidence="3" id="KW-1185">Reference proteome</keyword>
<dbReference type="AlphaFoldDB" id="A0AAV8RWE8"/>
<evidence type="ECO:0000313" key="2">
    <source>
        <dbReference type="EMBL" id="KAJ8511134.1"/>
    </source>
</evidence>
<proteinExistence type="predicted"/>
<evidence type="ECO:0000256" key="1">
    <source>
        <dbReference type="SAM" id="MobiDB-lite"/>
    </source>
</evidence>
<organism evidence="2 3">
    <name type="scientific">Ensete ventricosum</name>
    <name type="common">Abyssinian banana</name>
    <name type="synonym">Musa ensete</name>
    <dbReference type="NCBI Taxonomy" id="4639"/>
    <lineage>
        <taxon>Eukaryota</taxon>
        <taxon>Viridiplantae</taxon>
        <taxon>Streptophyta</taxon>
        <taxon>Embryophyta</taxon>
        <taxon>Tracheophyta</taxon>
        <taxon>Spermatophyta</taxon>
        <taxon>Magnoliopsida</taxon>
        <taxon>Liliopsida</taxon>
        <taxon>Zingiberales</taxon>
        <taxon>Musaceae</taxon>
        <taxon>Ensete</taxon>
    </lineage>
</organism>
<evidence type="ECO:0000313" key="3">
    <source>
        <dbReference type="Proteomes" id="UP001222027"/>
    </source>
</evidence>
<protein>
    <submittedName>
        <fullName evidence="2">Uncharacterized protein</fullName>
    </submittedName>
</protein>
<gene>
    <name evidence="2" type="ORF">OPV22_001568</name>
</gene>
<reference evidence="2 3" key="1">
    <citation type="submission" date="2022-12" db="EMBL/GenBank/DDBJ databases">
        <title>Chromosome-scale assembly of the Ensete ventricosum genome.</title>
        <authorList>
            <person name="Dussert Y."/>
            <person name="Stocks J."/>
            <person name="Wendawek A."/>
            <person name="Woldeyes F."/>
            <person name="Nichols R.A."/>
            <person name="Borrell J.S."/>
        </authorList>
    </citation>
    <scope>NUCLEOTIDE SEQUENCE [LARGE SCALE GENOMIC DNA]</scope>
    <source>
        <strain evidence="3">cv. Maze</strain>
        <tissue evidence="2">Seeds</tissue>
    </source>
</reference>
<dbReference type="Proteomes" id="UP001222027">
    <property type="component" value="Unassembled WGS sequence"/>
</dbReference>